<dbReference type="KEGG" id="tng:GSTEN00008077G001"/>
<reference evidence="1" key="1">
    <citation type="journal article" date="2004" name="Nature">
        <title>Genome duplication in the teleost fish Tetraodon nigroviridis reveals the early vertebrate proto-karyotype.</title>
        <authorList>
            <person name="Jaillon O."/>
            <person name="Aury J.-M."/>
            <person name="Brunet F."/>
            <person name="Petit J.-L."/>
            <person name="Stange-Thomann N."/>
            <person name="Mauceli E."/>
            <person name="Bouneau L."/>
            <person name="Fischer C."/>
            <person name="Ozouf-Costaz C."/>
            <person name="Bernot A."/>
            <person name="Nicaud S."/>
            <person name="Jaffe D."/>
            <person name="Fisher S."/>
            <person name="Lutfalla G."/>
            <person name="Dossat C."/>
            <person name="Segurens B."/>
            <person name="Dasilva C."/>
            <person name="Salanoubat M."/>
            <person name="Levy M."/>
            <person name="Boudet N."/>
            <person name="Castellano S."/>
            <person name="Anthouard V."/>
            <person name="Jubin C."/>
            <person name="Castelli V."/>
            <person name="Katinka M."/>
            <person name="Vacherie B."/>
            <person name="Biemont C."/>
            <person name="Skalli Z."/>
            <person name="Cattolico L."/>
            <person name="Poulain J."/>
            <person name="De Berardinis V."/>
            <person name="Cruaud C."/>
            <person name="Duprat S."/>
            <person name="Brottier P."/>
            <person name="Coutanceau J.-P."/>
            <person name="Gouzy J."/>
            <person name="Parra G."/>
            <person name="Lardier G."/>
            <person name="Chapple C."/>
            <person name="McKernan K.J."/>
            <person name="McEwan P."/>
            <person name="Bosak S."/>
            <person name="Kellis M."/>
            <person name="Volff J.-N."/>
            <person name="Guigo R."/>
            <person name="Zody M.C."/>
            <person name="Mesirov J."/>
            <person name="Lindblad-Toh K."/>
            <person name="Birren B."/>
            <person name="Nusbaum C."/>
            <person name="Kahn D."/>
            <person name="Robinson-Rechavi M."/>
            <person name="Laudet V."/>
            <person name="Schachter V."/>
            <person name="Quetier F."/>
            <person name="Saurin W."/>
            <person name="Scarpelli C."/>
            <person name="Wincker P."/>
            <person name="Lander E.S."/>
            <person name="Weissenbach J."/>
            <person name="Roest Crollius H."/>
        </authorList>
    </citation>
    <scope>NUCLEOTIDE SEQUENCE [LARGE SCALE GENOMIC DNA]</scope>
</reference>
<gene>
    <name evidence="1" type="ORF">GSTENG00008077001</name>
</gene>
<protein>
    <submittedName>
        <fullName evidence="1">Chromosome undetermined SCAF10144, whole genome shotgun sequence</fullName>
    </submittedName>
</protein>
<sequence>APPCHPHSLKLTTAVPFWMIKKIRILMKYRISLAIQAGTRYHQAPQRKGKSRLMYLIYLQSQMQDSICLNLYPLNVHTIFYTMNSCKNCPCPSN</sequence>
<reference evidence="1" key="2">
    <citation type="submission" date="2004-02" db="EMBL/GenBank/DDBJ databases">
        <authorList>
            <consortium name="Genoscope"/>
            <consortium name="Whitehead Institute Centre for Genome Research"/>
        </authorList>
    </citation>
    <scope>NUCLEOTIDE SEQUENCE</scope>
</reference>
<accession>Q4T307</accession>
<dbReference type="AlphaFoldDB" id="Q4T307"/>
<name>Q4T307_TETNG</name>
<organism evidence="1">
    <name type="scientific">Tetraodon nigroviridis</name>
    <name type="common">Spotted green pufferfish</name>
    <name type="synonym">Chelonodon nigroviridis</name>
    <dbReference type="NCBI Taxonomy" id="99883"/>
    <lineage>
        <taxon>Eukaryota</taxon>
        <taxon>Metazoa</taxon>
        <taxon>Chordata</taxon>
        <taxon>Craniata</taxon>
        <taxon>Vertebrata</taxon>
        <taxon>Euteleostomi</taxon>
        <taxon>Actinopterygii</taxon>
        <taxon>Neopterygii</taxon>
        <taxon>Teleostei</taxon>
        <taxon>Neoteleostei</taxon>
        <taxon>Acanthomorphata</taxon>
        <taxon>Eupercaria</taxon>
        <taxon>Tetraodontiformes</taxon>
        <taxon>Tetradontoidea</taxon>
        <taxon>Tetraodontidae</taxon>
        <taxon>Tetraodon</taxon>
    </lineage>
</organism>
<dbReference type="EMBL" id="CAAE01010144">
    <property type="protein sequence ID" value="CAF92725.1"/>
    <property type="molecule type" value="Genomic_DNA"/>
</dbReference>
<proteinExistence type="predicted"/>
<evidence type="ECO:0000313" key="1">
    <source>
        <dbReference type="EMBL" id="CAF92725.1"/>
    </source>
</evidence>
<feature type="non-terminal residue" evidence="1">
    <location>
        <position position="1"/>
    </location>
</feature>